<comment type="caution">
    <text evidence="2">The sequence shown here is derived from an EMBL/GenBank/DDBJ whole genome shotgun (WGS) entry which is preliminary data.</text>
</comment>
<evidence type="ECO:0000256" key="1">
    <source>
        <dbReference type="SAM" id="MobiDB-lite"/>
    </source>
</evidence>
<dbReference type="RefSeq" id="XP_025334897.1">
    <property type="nucleotide sequence ID" value="XM_025480597.1"/>
</dbReference>
<sequence length="572" mass="63141">MSRTATPTKISTPVKWKVKLRSLYKSRSSSASPSTPERTPTTPDADFLTPLDVYDDVYFTPLTDQKDITLGDLTLPPPPPPQRAKWASMDPDSPLFEHSLGPRSPGPRVKPYFATANRQPNTTEIDTCFICEESLETTLYLEKLVPLSCGDRVHEECLRTAVNHELEKKLQNRQLCKASSIAEMMNAVFPHCNGPLCSAKHESPMAVPSNNAFLDDLNDDLRLSMKLTRFDEPRTLDPAKINNQAAGRPSFSESLPELLPQSKPVPKVPLKIETKPPSRPSSLFSNTSVKTAATASVRVSVHGSIPPEELKSAFIQHMINHAPGFDLSMLVSLGSLRLADQLLVSTDKNGAFELKNVYLFTNYLVVWSANEPPQFVMVPLSQETIINTPIPSVLQVSVSGPGVSFNVRLHSETSSIIEKWGIAISDTSMIFPPNIFSSTIRLPDIAKPIEMPVPQKPKTRVSPIMESCSEFTPEIPERSPERGTLNYGGLQVYSDEISPLSRPTSPLRLQKNSPSSDESTKVGSEIEINKHHNASSDKLAEMMKIIDLEPESDSDSDEDSDCELINKVMNSL</sequence>
<proteinExistence type="predicted"/>
<feature type="region of interest" description="Disordered" evidence="1">
    <location>
        <begin position="24"/>
        <end position="47"/>
    </location>
</feature>
<evidence type="ECO:0000313" key="2">
    <source>
        <dbReference type="EMBL" id="PVH13957.1"/>
    </source>
</evidence>
<gene>
    <name evidence="2" type="ORF">CXQ87_002078</name>
</gene>
<feature type="region of interest" description="Disordered" evidence="1">
    <location>
        <begin position="496"/>
        <end position="540"/>
    </location>
</feature>
<protein>
    <submittedName>
        <fullName evidence="2">Uncharacterized protein</fullName>
    </submittedName>
</protein>
<dbReference type="VEuPathDB" id="FungiDB:CXQ87_002078"/>
<organism evidence="2 3">
    <name type="scientific">Candidozyma duobushaemuli</name>
    <dbReference type="NCBI Taxonomy" id="1231522"/>
    <lineage>
        <taxon>Eukaryota</taxon>
        <taxon>Fungi</taxon>
        <taxon>Dikarya</taxon>
        <taxon>Ascomycota</taxon>
        <taxon>Saccharomycotina</taxon>
        <taxon>Pichiomycetes</taxon>
        <taxon>Metschnikowiaceae</taxon>
        <taxon>Candidozyma</taxon>
    </lineage>
</organism>
<reference evidence="2 3" key="1">
    <citation type="submission" date="2017-12" db="EMBL/GenBank/DDBJ databases">
        <title>Genome Sequence of the Amphotericin B-resistant Candida duobushaemulonii strain, B09383.</title>
        <authorList>
            <person name="Chow N.A."/>
            <person name="Gade L."/>
            <person name="Batra D."/>
            <person name="Rowe L.A."/>
            <person name="Loparev V.N."/>
            <person name="Litvintseva A.P."/>
        </authorList>
    </citation>
    <scope>NUCLEOTIDE SEQUENCE [LARGE SCALE GENOMIC DNA]</scope>
    <source>
        <strain evidence="2 3">B09383</strain>
    </source>
</reference>
<name>A0A2V1A630_9ASCO</name>
<dbReference type="Proteomes" id="UP000244406">
    <property type="component" value="Unassembled WGS sequence"/>
</dbReference>
<dbReference type="AlphaFoldDB" id="A0A2V1A630"/>
<accession>A0A2V1A630</accession>
<dbReference type="EMBL" id="PKFP01000001">
    <property type="protein sequence ID" value="PVH13957.1"/>
    <property type="molecule type" value="Genomic_DNA"/>
</dbReference>
<keyword evidence="3" id="KW-1185">Reference proteome</keyword>
<evidence type="ECO:0000313" key="3">
    <source>
        <dbReference type="Proteomes" id="UP000244406"/>
    </source>
</evidence>
<feature type="compositionally biased region" description="Basic and acidic residues" evidence="1">
    <location>
        <begin position="527"/>
        <end position="540"/>
    </location>
</feature>
<dbReference type="GeneID" id="37002078"/>
<feature type="compositionally biased region" description="Low complexity" evidence="1">
    <location>
        <begin position="26"/>
        <end position="43"/>
    </location>
</feature>
<feature type="region of interest" description="Disordered" evidence="1">
    <location>
        <begin position="239"/>
        <end position="285"/>
    </location>
</feature>